<protein>
    <recommendedName>
        <fullName evidence="2">adenylate kinase</fullName>
        <ecNumber evidence="2">2.7.4.3</ecNumber>
    </recommendedName>
</protein>
<dbReference type="CDD" id="cd01428">
    <property type="entry name" value="ADK"/>
    <property type="match status" value="1"/>
</dbReference>
<evidence type="ECO:0000256" key="11">
    <source>
        <dbReference type="RuleBase" id="RU003330"/>
    </source>
</evidence>
<dbReference type="AlphaFoldDB" id="A0A7S1XCG1"/>
<keyword evidence="4 11" id="KW-0808">Transferase</keyword>
<dbReference type="SUPFAM" id="SSF52540">
    <property type="entry name" value="P-loop containing nucleoside triphosphate hydrolases"/>
    <property type="match status" value="1"/>
</dbReference>
<name>A0A7S1XCG1_9CHLO</name>
<dbReference type="EC" id="2.7.4.3" evidence="2"/>
<comment type="similarity">
    <text evidence="1 11">Belongs to the adenylate kinase family.</text>
</comment>
<evidence type="ECO:0000256" key="4">
    <source>
        <dbReference type="ARBA" id="ARBA00022679"/>
    </source>
</evidence>
<accession>A0A7S1XCG1</accession>
<dbReference type="InterPro" id="IPR006266">
    <property type="entry name" value="UMP_CMP_kinase"/>
</dbReference>
<dbReference type="PANTHER" id="PTHR23359">
    <property type="entry name" value="NUCLEOTIDE KINASE"/>
    <property type="match status" value="1"/>
</dbReference>
<organism evidence="12">
    <name type="scientific">Tetraselmis chuii</name>
    <dbReference type="NCBI Taxonomy" id="63592"/>
    <lineage>
        <taxon>Eukaryota</taxon>
        <taxon>Viridiplantae</taxon>
        <taxon>Chlorophyta</taxon>
        <taxon>core chlorophytes</taxon>
        <taxon>Chlorodendrophyceae</taxon>
        <taxon>Chlorodendrales</taxon>
        <taxon>Chlorodendraceae</taxon>
        <taxon>Tetraselmis</taxon>
    </lineage>
</organism>
<proteinExistence type="inferred from homology"/>
<evidence type="ECO:0000256" key="3">
    <source>
        <dbReference type="ARBA" id="ARBA00022490"/>
    </source>
</evidence>
<dbReference type="InterPro" id="IPR027417">
    <property type="entry name" value="P-loop_NTPase"/>
</dbReference>
<sequence length="205" mass="22606">MTSATAEAPPAGAAGDVTQQATKTTIVFVLGGPGSGKGTQCSKLITEFDDIAHFSAGDLLRTHVKSGTEDGNKVAKMMQEGQIVPSSVTVGLLKEAMRSSEKTKFLIDGFPRNVENREAFEKVMGRDCDFIVFFDCPEEVMEQRLLGRNEGRADDNIETIRKRFKVFVDSSIPVVQHYEAKGKAYKFQATSAPELIYNDVRRLFM</sequence>
<evidence type="ECO:0000313" key="12">
    <source>
        <dbReference type="EMBL" id="CAD9228087.1"/>
    </source>
</evidence>
<dbReference type="Pfam" id="PF00406">
    <property type="entry name" value="ADK"/>
    <property type="match status" value="1"/>
</dbReference>
<keyword evidence="9" id="KW-0539">Nucleus</keyword>
<evidence type="ECO:0000256" key="5">
    <source>
        <dbReference type="ARBA" id="ARBA00022741"/>
    </source>
</evidence>
<dbReference type="PRINTS" id="PR00094">
    <property type="entry name" value="ADENYLTKNASE"/>
</dbReference>
<evidence type="ECO:0000256" key="7">
    <source>
        <dbReference type="ARBA" id="ARBA00022840"/>
    </source>
</evidence>
<dbReference type="GO" id="GO:0005524">
    <property type="term" value="F:ATP binding"/>
    <property type="evidence" value="ECO:0007669"/>
    <property type="project" value="UniProtKB-KW"/>
</dbReference>
<dbReference type="NCBIfam" id="TIGR01359">
    <property type="entry name" value="UMP_CMP_kin_fam"/>
    <property type="match status" value="1"/>
</dbReference>
<keyword evidence="3" id="KW-0963">Cytoplasm</keyword>
<dbReference type="PROSITE" id="PS00113">
    <property type="entry name" value="ADENYLATE_KINASE"/>
    <property type="match status" value="1"/>
</dbReference>
<dbReference type="EMBL" id="HBGG01042430">
    <property type="protein sequence ID" value="CAD9228087.1"/>
    <property type="molecule type" value="Transcribed_RNA"/>
</dbReference>
<keyword evidence="7" id="KW-0067">ATP-binding</keyword>
<evidence type="ECO:0000256" key="2">
    <source>
        <dbReference type="ARBA" id="ARBA00012955"/>
    </source>
</evidence>
<gene>
    <name evidence="12" type="ORF">TCHU04912_LOCUS21930</name>
</gene>
<keyword evidence="6 11" id="KW-0418">Kinase</keyword>
<evidence type="ECO:0000256" key="10">
    <source>
        <dbReference type="ARBA" id="ARBA00048116"/>
    </source>
</evidence>
<dbReference type="HAMAP" id="MF_00235">
    <property type="entry name" value="Adenylate_kinase_Adk"/>
    <property type="match status" value="1"/>
</dbReference>
<dbReference type="GO" id="GO:0004017">
    <property type="term" value="F:AMP kinase activity"/>
    <property type="evidence" value="ECO:0007669"/>
    <property type="project" value="UniProtKB-EC"/>
</dbReference>
<dbReference type="InterPro" id="IPR033690">
    <property type="entry name" value="Adenylat_kinase_CS"/>
</dbReference>
<comment type="catalytic activity">
    <reaction evidence="10">
        <text>UMP + ATP = UDP + ADP</text>
        <dbReference type="Rhea" id="RHEA:24400"/>
        <dbReference type="ChEBI" id="CHEBI:30616"/>
        <dbReference type="ChEBI" id="CHEBI:57865"/>
        <dbReference type="ChEBI" id="CHEBI:58223"/>
        <dbReference type="ChEBI" id="CHEBI:456216"/>
        <dbReference type="EC" id="2.7.4.14"/>
    </reaction>
</comment>
<dbReference type="GO" id="GO:0006221">
    <property type="term" value="P:pyrimidine nucleotide biosynthetic process"/>
    <property type="evidence" value="ECO:0007669"/>
    <property type="project" value="UniProtKB-KW"/>
</dbReference>
<reference evidence="12" key="1">
    <citation type="submission" date="2021-01" db="EMBL/GenBank/DDBJ databases">
        <authorList>
            <person name="Corre E."/>
            <person name="Pelletier E."/>
            <person name="Niang G."/>
            <person name="Scheremetjew M."/>
            <person name="Finn R."/>
            <person name="Kale V."/>
            <person name="Holt S."/>
            <person name="Cochrane G."/>
            <person name="Meng A."/>
            <person name="Brown T."/>
            <person name="Cohen L."/>
        </authorList>
    </citation>
    <scope>NUCLEOTIDE SEQUENCE</scope>
    <source>
        <strain evidence="12">PLY429</strain>
    </source>
</reference>
<keyword evidence="8" id="KW-0665">Pyrimidine biosynthesis</keyword>
<evidence type="ECO:0000256" key="8">
    <source>
        <dbReference type="ARBA" id="ARBA00022975"/>
    </source>
</evidence>
<dbReference type="Gene3D" id="3.40.50.300">
    <property type="entry name" value="P-loop containing nucleotide triphosphate hydrolases"/>
    <property type="match status" value="1"/>
</dbReference>
<evidence type="ECO:0000256" key="1">
    <source>
        <dbReference type="ARBA" id="ARBA00007220"/>
    </source>
</evidence>
<dbReference type="InterPro" id="IPR000850">
    <property type="entry name" value="Adenylat/UMP-CMP_kin"/>
</dbReference>
<evidence type="ECO:0000256" key="9">
    <source>
        <dbReference type="ARBA" id="ARBA00023242"/>
    </source>
</evidence>
<evidence type="ECO:0000256" key="6">
    <source>
        <dbReference type="ARBA" id="ARBA00022777"/>
    </source>
</evidence>
<dbReference type="GO" id="GO:0006207">
    <property type="term" value="P:'de novo' pyrimidine nucleobase biosynthetic process"/>
    <property type="evidence" value="ECO:0007669"/>
    <property type="project" value="InterPro"/>
</dbReference>
<keyword evidence="5" id="KW-0547">Nucleotide-binding</keyword>